<dbReference type="Pfam" id="PF15115">
    <property type="entry name" value="HDNR"/>
    <property type="match status" value="1"/>
</dbReference>
<sequence>MARGRQFAPSPASDGTWFVHRGAESAHGERKCTTSTGVMLAAPFGQEAEGKPAPPPRPFRSKTEINYRTANKFSEHDNRHAFQDHGVYFGNGKDERCLGRKITLPDLRLHHTEKSFLKHHSRDPVDADLNTNYRVAYLGQPTEKPPVHRRFPRKYQTPATGSQKLQTTTTSWYRSPDVPFRTPTHVLAVSQEPFPKHNPWKYSNHGMRDIYPPYERNAKPLIDNQFNKYGAAFAAASE</sequence>
<organism evidence="3 4">
    <name type="scientific">Crassostrea virginica</name>
    <name type="common">Eastern oyster</name>
    <dbReference type="NCBI Taxonomy" id="6565"/>
    <lineage>
        <taxon>Eukaryota</taxon>
        <taxon>Metazoa</taxon>
        <taxon>Spiralia</taxon>
        <taxon>Lophotrochozoa</taxon>
        <taxon>Mollusca</taxon>
        <taxon>Bivalvia</taxon>
        <taxon>Autobranchia</taxon>
        <taxon>Pteriomorphia</taxon>
        <taxon>Ostreida</taxon>
        <taxon>Ostreoidea</taxon>
        <taxon>Ostreidae</taxon>
        <taxon>Crassostrea</taxon>
    </lineage>
</organism>
<dbReference type="PANTHER" id="PTHR35440:SF1">
    <property type="entry name" value="TESTIS-EXPRESSED PROTEIN 36"/>
    <property type="match status" value="1"/>
</dbReference>
<evidence type="ECO:0000313" key="4">
    <source>
        <dbReference type="RefSeq" id="XP_022286522.1"/>
    </source>
</evidence>
<dbReference type="RefSeq" id="XP_022286522.1">
    <property type="nucleotide sequence ID" value="XM_022430814.1"/>
</dbReference>
<dbReference type="Proteomes" id="UP000694844">
    <property type="component" value="Chromosome 6"/>
</dbReference>
<dbReference type="GeneID" id="111099506"/>
<reference evidence="4" key="1">
    <citation type="submission" date="2025-08" db="UniProtKB">
        <authorList>
            <consortium name="RefSeq"/>
        </authorList>
    </citation>
    <scope>IDENTIFICATION</scope>
    <source>
        <tissue evidence="4">Whole sample</tissue>
    </source>
</reference>
<evidence type="ECO:0000259" key="2">
    <source>
        <dbReference type="Pfam" id="PF15115"/>
    </source>
</evidence>
<keyword evidence="3" id="KW-1185">Reference proteome</keyword>
<dbReference type="InterPro" id="IPR029369">
    <property type="entry name" value="HDNR"/>
</dbReference>
<evidence type="ECO:0000313" key="3">
    <source>
        <dbReference type="Proteomes" id="UP000694844"/>
    </source>
</evidence>
<proteinExistence type="predicted"/>
<dbReference type="AlphaFoldDB" id="A0A8B8A4W6"/>
<gene>
    <name evidence="4" type="primary">LOC111099506</name>
</gene>
<dbReference type="OrthoDB" id="10003408at2759"/>
<dbReference type="PANTHER" id="PTHR35440">
    <property type="entry name" value="TESTIS-EXPRESSED PROTEIN 36"/>
    <property type="match status" value="1"/>
</dbReference>
<evidence type="ECO:0000256" key="1">
    <source>
        <dbReference type="SAM" id="MobiDB-lite"/>
    </source>
</evidence>
<accession>A0A8B8A4W6</accession>
<feature type="region of interest" description="Disordered" evidence="1">
    <location>
        <begin position="142"/>
        <end position="168"/>
    </location>
</feature>
<dbReference type="KEGG" id="cvn:111099506"/>
<name>A0A8B8A4W6_CRAVI</name>
<feature type="compositionally biased region" description="Polar residues" evidence="1">
    <location>
        <begin position="157"/>
        <end position="168"/>
    </location>
</feature>
<protein>
    <submittedName>
        <fullName evidence="4">Testis-expressed protein 36-like isoform X1</fullName>
    </submittedName>
</protein>
<feature type="domain" description="Domain of unknown function with conserved HDNR motif" evidence="2">
    <location>
        <begin position="1"/>
        <end position="168"/>
    </location>
</feature>